<evidence type="ECO:0000313" key="2">
    <source>
        <dbReference type="Proteomes" id="UP000260644"/>
    </source>
</evidence>
<dbReference type="Pfam" id="PF15418">
    <property type="entry name" value="DUF4625"/>
    <property type="match status" value="2"/>
</dbReference>
<keyword evidence="2" id="KW-1185">Reference proteome</keyword>
<dbReference type="Gene3D" id="2.60.40.10">
    <property type="entry name" value="Immunoglobulins"/>
    <property type="match status" value="1"/>
</dbReference>
<sequence>MRRISKWFIPVVVMSVLFTACTKDKEEVAPGPSMDAIEIGSGNNKIAYTGSDIHVEAQVTAPGNIASIQLTIQPVSGTGWKYDSVYTTGFAGLKNAEFHKHIVIPAETATGQYRLHLVVTDQKGMKKVFDSDIEIKTDPSLPTAIGFEVALGSAGTDLHLEADINAPNKIAKVEVEIHGKWEKTMSYTDAAMVGQSTYHLHKHINVSEAPAGHYHVHLNVIDQAGKQKEFETHFDKP</sequence>
<proteinExistence type="predicted"/>
<dbReference type="OrthoDB" id="978436at2"/>
<dbReference type="RefSeq" id="WP_116976304.1">
    <property type="nucleotide sequence ID" value="NZ_QPMM01000007.1"/>
</dbReference>
<name>A0A3E1Y8P5_9BACT</name>
<protein>
    <submittedName>
        <fullName evidence="1">DUF4625 domain-containing protein</fullName>
    </submittedName>
</protein>
<gene>
    <name evidence="1" type="ORF">DVR12_13950</name>
</gene>
<comment type="caution">
    <text evidence="1">The sequence shown here is derived from an EMBL/GenBank/DDBJ whole genome shotgun (WGS) entry which is preliminary data.</text>
</comment>
<dbReference type="EMBL" id="QPMM01000007">
    <property type="protein sequence ID" value="RFS21760.1"/>
    <property type="molecule type" value="Genomic_DNA"/>
</dbReference>
<dbReference type="AlphaFoldDB" id="A0A3E1Y8P5"/>
<dbReference type="PROSITE" id="PS51257">
    <property type="entry name" value="PROKAR_LIPOPROTEIN"/>
    <property type="match status" value="1"/>
</dbReference>
<organism evidence="1 2">
    <name type="scientific">Chitinophaga silvatica</name>
    <dbReference type="NCBI Taxonomy" id="2282649"/>
    <lineage>
        <taxon>Bacteria</taxon>
        <taxon>Pseudomonadati</taxon>
        <taxon>Bacteroidota</taxon>
        <taxon>Chitinophagia</taxon>
        <taxon>Chitinophagales</taxon>
        <taxon>Chitinophagaceae</taxon>
        <taxon>Chitinophaga</taxon>
    </lineage>
</organism>
<dbReference type="InterPro" id="IPR013783">
    <property type="entry name" value="Ig-like_fold"/>
</dbReference>
<dbReference type="Proteomes" id="UP000260644">
    <property type="component" value="Unassembled WGS sequence"/>
</dbReference>
<reference evidence="1 2" key="1">
    <citation type="submission" date="2018-07" db="EMBL/GenBank/DDBJ databases">
        <title>Chitinophaga K2CV101002-2 sp. nov., isolated from a monsoon evergreen broad-leaved forest soil.</title>
        <authorList>
            <person name="Lv Y."/>
        </authorList>
    </citation>
    <scope>NUCLEOTIDE SEQUENCE [LARGE SCALE GENOMIC DNA]</scope>
    <source>
        <strain evidence="1 2">GDMCC 1.1288</strain>
    </source>
</reference>
<accession>A0A3E1Y8P5</accession>
<dbReference type="InterPro" id="IPR027829">
    <property type="entry name" value="DUF4625"/>
</dbReference>
<evidence type="ECO:0000313" key="1">
    <source>
        <dbReference type="EMBL" id="RFS21760.1"/>
    </source>
</evidence>